<evidence type="ECO:0000256" key="4">
    <source>
        <dbReference type="ARBA" id="ARBA00023089"/>
    </source>
</evidence>
<comment type="similarity">
    <text evidence="1">Belongs to the Frigida family.</text>
</comment>
<dbReference type="EMBL" id="JRKL02012564">
    <property type="protein sequence ID" value="KAF3944671.1"/>
    <property type="molecule type" value="Genomic_DNA"/>
</dbReference>
<evidence type="ECO:0000313" key="8">
    <source>
        <dbReference type="Proteomes" id="UP000737018"/>
    </source>
</evidence>
<feature type="coiled-coil region" evidence="5">
    <location>
        <begin position="321"/>
        <end position="355"/>
    </location>
</feature>
<dbReference type="GO" id="GO:0030154">
    <property type="term" value="P:cell differentiation"/>
    <property type="evidence" value="ECO:0007669"/>
    <property type="project" value="UniProtKB-KW"/>
</dbReference>
<feature type="compositionally biased region" description="Polar residues" evidence="6">
    <location>
        <begin position="913"/>
        <end position="924"/>
    </location>
</feature>
<dbReference type="Proteomes" id="UP000737018">
    <property type="component" value="Unassembled WGS sequence"/>
</dbReference>
<keyword evidence="5" id="KW-0175">Coiled coil</keyword>
<evidence type="ECO:0000313" key="7">
    <source>
        <dbReference type="EMBL" id="KAF3944671.1"/>
    </source>
</evidence>
<dbReference type="OrthoDB" id="1166041at2759"/>
<dbReference type="GO" id="GO:0009908">
    <property type="term" value="P:flower development"/>
    <property type="evidence" value="ECO:0007669"/>
    <property type="project" value="UniProtKB-KW"/>
</dbReference>
<name>A0A8J4QDA9_9ROSI</name>
<evidence type="ECO:0008006" key="9">
    <source>
        <dbReference type="Google" id="ProtNLM"/>
    </source>
</evidence>
<sequence length="1254" mass="145517">MERITRELEAAELTKQNLRKTLDQIHDCSSSVLLLSLQWKDLENHFETTRRFLLERAQELESKAEESGAFREKEKRFRERVKEFELKEMIIGERLKKYDLKEKRFGERVREFEARERQFAMKEMRLGERFEEFGERLKRFELREKRYEEFEVKEKQFGERLKRFELREMKLNERFKEFDSKEKRFAELEVREKKLNERFKEFDLKEKRYGERGRELEAKEKRLGECLKKVEEWHKLLELKEKRIEERSEELVLNEKRLEELELREESIEQRSRDIELKENRYVELIQDFEAKERRFGDCLKEFEEWHKELGLKDKKIEERSEELVLNEKKYEERVKEFESKEKHFKETIKELELTEKRFTDCLETQVNTEPLEDFLVNDVDNNSSSSASPRFCVTMGGKSLQIFLNEHWKERDLMRDEVAAALRLSSDPAKLVLDAMEGFYPPHLKKEDVEFDERIVQGSCVLLLEQLLELSPDIKPQVKQEAMSLAMEWRMKMRVDAEHSLEVLGFLQLLASYRLASAFDADELVKYLEKVAEHERMRKLCGVLGLDDKIPSKPSENLITMDGKSLQIFLNERWKEHNSMRHEVANTLRLSSDPSKLVLDAMEGFYPPHLKKGDVEFDESVIRGSCVLLLEHLFKLSPSIKPDVKQEAMRLAMEWRVKMRVDTQHSLEVLGFLQLLASYGLASAFDADELILYLEKVAEHEQLPGLCQILGVDNKVPGLIQNLIKRKQLPGAIRLIYVFKLVDKFPPRDLLKDCLKCSNNSSKRFFKKKNRSPKAQVSFQNFKSSITFLKKRKRKAMKKKTNLALGSKKHIAPVTPAAAPIPAPIPTSITENNLTSLATIAKTTGHAPAPAPLTPVQQHSGSKRPWIAVSADTAPNTSKGSTSTAHLIELPHQEPASLFSNKVSCTVHSHVKSGQLSKESSPLDSREASLAVNPQQDPKCSSVNEDGEIFRSLLNNQVEYDSMRSKVSDALQSVPDPDKLVLDAIKGIYPSNLKGEEGFKLGASRNFILLLKQLKFSPQMKPLVKEEATKFASDWNSRLKNKRDDPLEVLAFLQFLVAYGLTSSFYANEILGLLDTDVWRKKVPDLCQVLGLTDIMPNFIQNVIKEEQQLEAIKYICALELVNNFPLVPLLNDHLMNSKRKAEDLCKEGDKSLPVQLMGISRELTALRAIRSWIEIYKLEDENFPEILEKHIAEQEKQQAEKKHEYDSSNVKNGPRTRSKVTLLQQHQQQQTSCSPKTLGLVMDPQQTNQVRP</sequence>
<feature type="coiled-coil region" evidence="5">
    <location>
        <begin position="241"/>
        <end position="295"/>
    </location>
</feature>
<feature type="compositionally biased region" description="Polar residues" evidence="6">
    <location>
        <begin position="933"/>
        <end position="944"/>
    </location>
</feature>
<dbReference type="AlphaFoldDB" id="A0A8J4QDA9"/>
<keyword evidence="8" id="KW-1185">Reference proteome</keyword>
<dbReference type="PANTHER" id="PTHR31791">
    <property type="entry name" value="FRIGIDA-LIKE PROTEIN 3-RELATED"/>
    <property type="match status" value="1"/>
</dbReference>
<keyword evidence="2" id="KW-0217">Developmental protein</keyword>
<evidence type="ECO:0000256" key="2">
    <source>
        <dbReference type="ARBA" id="ARBA00022473"/>
    </source>
</evidence>
<feature type="region of interest" description="Disordered" evidence="6">
    <location>
        <begin position="1196"/>
        <end position="1254"/>
    </location>
</feature>
<protein>
    <recommendedName>
        <fullName evidence="9">FRIGIDA-like protein</fullName>
    </recommendedName>
</protein>
<evidence type="ECO:0000256" key="5">
    <source>
        <dbReference type="SAM" id="Coils"/>
    </source>
</evidence>
<keyword evidence="3" id="KW-0221">Differentiation</keyword>
<reference evidence="7" key="1">
    <citation type="submission" date="2020-03" db="EMBL/GenBank/DDBJ databases">
        <title>Castanea mollissima Vanexum genome sequencing.</title>
        <authorList>
            <person name="Staton M."/>
        </authorList>
    </citation>
    <scope>NUCLEOTIDE SEQUENCE</scope>
    <source>
        <tissue evidence="7">Leaf</tissue>
    </source>
</reference>
<dbReference type="InterPro" id="IPR012474">
    <property type="entry name" value="Frigida"/>
</dbReference>
<dbReference type="Pfam" id="PF07899">
    <property type="entry name" value="Frigida"/>
    <property type="match status" value="3"/>
</dbReference>
<evidence type="ECO:0000256" key="6">
    <source>
        <dbReference type="SAM" id="MobiDB-lite"/>
    </source>
</evidence>
<proteinExistence type="inferred from homology"/>
<dbReference type="PANTHER" id="PTHR31791:SF60">
    <property type="entry name" value="FRIGIDA-LIKE PROTEIN 5"/>
    <property type="match status" value="1"/>
</dbReference>
<evidence type="ECO:0000256" key="1">
    <source>
        <dbReference type="ARBA" id="ARBA00008956"/>
    </source>
</evidence>
<comment type="caution">
    <text evidence="7">The sequence shown here is derived from an EMBL/GenBank/DDBJ whole genome shotgun (WGS) entry which is preliminary data.</text>
</comment>
<evidence type="ECO:0000256" key="3">
    <source>
        <dbReference type="ARBA" id="ARBA00022782"/>
    </source>
</evidence>
<organism evidence="7 8">
    <name type="scientific">Castanea mollissima</name>
    <name type="common">Chinese chestnut</name>
    <dbReference type="NCBI Taxonomy" id="60419"/>
    <lineage>
        <taxon>Eukaryota</taxon>
        <taxon>Viridiplantae</taxon>
        <taxon>Streptophyta</taxon>
        <taxon>Embryophyta</taxon>
        <taxon>Tracheophyta</taxon>
        <taxon>Spermatophyta</taxon>
        <taxon>Magnoliopsida</taxon>
        <taxon>eudicotyledons</taxon>
        <taxon>Gunneridae</taxon>
        <taxon>Pentapetalae</taxon>
        <taxon>rosids</taxon>
        <taxon>fabids</taxon>
        <taxon>Fagales</taxon>
        <taxon>Fagaceae</taxon>
        <taxon>Castanea</taxon>
    </lineage>
</organism>
<accession>A0A8J4QDA9</accession>
<feature type="region of interest" description="Disordered" evidence="6">
    <location>
        <begin position="913"/>
        <end position="944"/>
    </location>
</feature>
<feature type="compositionally biased region" description="Basic and acidic residues" evidence="6">
    <location>
        <begin position="1196"/>
        <end position="1208"/>
    </location>
</feature>
<keyword evidence="4" id="KW-0287">Flowering</keyword>
<gene>
    <name evidence="7" type="ORF">CMV_028880</name>
</gene>